<evidence type="ECO:0000313" key="2">
    <source>
        <dbReference type="Proteomes" id="UP000499080"/>
    </source>
</evidence>
<keyword evidence="2" id="KW-1185">Reference proteome</keyword>
<comment type="caution">
    <text evidence="1">The sequence shown here is derived from an EMBL/GenBank/DDBJ whole genome shotgun (WGS) entry which is preliminary data.</text>
</comment>
<gene>
    <name evidence="1" type="ORF">AVEN_265729_1</name>
</gene>
<organism evidence="1 2">
    <name type="scientific">Araneus ventricosus</name>
    <name type="common">Orbweaver spider</name>
    <name type="synonym">Epeira ventricosa</name>
    <dbReference type="NCBI Taxonomy" id="182803"/>
    <lineage>
        <taxon>Eukaryota</taxon>
        <taxon>Metazoa</taxon>
        <taxon>Ecdysozoa</taxon>
        <taxon>Arthropoda</taxon>
        <taxon>Chelicerata</taxon>
        <taxon>Arachnida</taxon>
        <taxon>Araneae</taxon>
        <taxon>Araneomorphae</taxon>
        <taxon>Entelegynae</taxon>
        <taxon>Araneoidea</taxon>
        <taxon>Araneidae</taxon>
        <taxon>Araneus</taxon>
    </lineage>
</organism>
<name>A0A4Y2FJU8_ARAVE</name>
<dbReference type="Proteomes" id="UP000499080">
    <property type="component" value="Unassembled WGS sequence"/>
</dbReference>
<evidence type="ECO:0000313" key="1">
    <source>
        <dbReference type="EMBL" id="GBM41511.1"/>
    </source>
</evidence>
<proteinExistence type="predicted"/>
<reference evidence="1 2" key="1">
    <citation type="journal article" date="2019" name="Sci. Rep.">
        <title>Orb-weaving spider Araneus ventricosus genome elucidates the spidroin gene catalogue.</title>
        <authorList>
            <person name="Kono N."/>
            <person name="Nakamura H."/>
            <person name="Ohtoshi R."/>
            <person name="Moran D.A.P."/>
            <person name="Shinohara A."/>
            <person name="Yoshida Y."/>
            <person name="Fujiwara M."/>
            <person name="Mori M."/>
            <person name="Tomita M."/>
            <person name="Arakawa K."/>
        </authorList>
    </citation>
    <scope>NUCLEOTIDE SEQUENCE [LARGE SCALE GENOMIC DNA]</scope>
</reference>
<protein>
    <submittedName>
        <fullName evidence="1">Uncharacterized protein</fullName>
    </submittedName>
</protein>
<dbReference type="EMBL" id="BGPR01000965">
    <property type="protein sequence ID" value="GBM41511.1"/>
    <property type="molecule type" value="Genomic_DNA"/>
</dbReference>
<accession>A0A4Y2FJU8</accession>
<dbReference type="AlphaFoldDB" id="A0A4Y2FJU8"/>
<sequence length="110" mass="12290">MEFVECLRQICASSQGGGSVVARCELRRQRVSSSKPDSTEDPSCIGAVLHQIIHRGQRAPWCGAEIWKRGAGSGVVIFFWMDFVILNHSQMTMTTPELAPLFHNKKTKPF</sequence>